<proteinExistence type="predicted"/>
<keyword evidence="2" id="KW-1185">Reference proteome</keyword>
<dbReference type="AlphaFoldDB" id="A0A484GG75"/>
<accession>A0A484GG75</accession>
<comment type="caution">
    <text evidence="1">The sequence shown here is derived from an EMBL/GenBank/DDBJ whole genome shotgun (WGS) entry which is preliminary data.</text>
</comment>
<protein>
    <submittedName>
        <fullName evidence="1">Uncharacterized protein</fullName>
    </submittedName>
</protein>
<evidence type="ECO:0000313" key="1">
    <source>
        <dbReference type="EMBL" id="TEA34461.1"/>
    </source>
</evidence>
<name>A0A484GG75_SOUCH</name>
<dbReference type="Proteomes" id="UP000295264">
    <property type="component" value="Unassembled WGS sequence"/>
</dbReference>
<gene>
    <name evidence="1" type="ORF">DBR06_SOUSAS410006</name>
</gene>
<sequence length="366" mass="38967">TTGGPNNQRPTNLSTTLPIREELDKPSKKVLTPGLPPILPSRPLPKSGEGDFPVLRHLAAALAVGLGSVLLYPPYFQIGLLFALGPLLGKEGSGRATGGGGRAVRLRSALGLERRAAAAAAARAVEARRHALGGRRARELLERAAQRLGLAVRMRRRLQLVGAAAARRRRRALGQGLQRVLGPFGLHGEADRPQEADVQAGLGRGGRAVLEEGRRLEGLLVVGRGQREDLAAVFELVVGSGHVAAGVGQELGRGTQGALHVAQLLGRRGLEVHLRDGLQGPSERLHVLLGGTELPRRQEALRPLVLSALYLPVTGLSGLHALHQALLLLAFLHWGHQMSLKGKENTKQVCLRSPSFKGGQVDILQR</sequence>
<feature type="non-terminal residue" evidence="1">
    <location>
        <position position="1"/>
    </location>
</feature>
<dbReference type="EMBL" id="QWLN02009379">
    <property type="protein sequence ID" value="TEA34461.1"/>
    <property type="molecule type" value="Genomic_DNA"/>
</dbReference>
<reference evidence="1 2" key="1">
    <citation type="journal article" date="2018" name="Genomics">
        <title>Molecular footprints of inshore aquatic adaptation in Indo-Pacific humpback dolphin (Sousa chinensis).</title>
        <authorList>
            <person name="Ming Y."/>
            <person name="Jian J."/>
            <person name="Yu F."/>
            <person name="Yu X."/>
            <person name="Wang J."/>
            <person name="Liu W."/>
        </authorList>
    </citation>
    <scope>NUCLEOTIDE SEQUENCE [LARGE SCALE GENOMIC DNA]</scope>
    <source>
        <strain evidence="1">MY-2018</strain>
        <tissue evidence="1">Skin</tissue>
    </source>
</reference>
<organism evidence="1 2">
    <name type="scientific">Sousa chinensis</name>
    <name type="common">Indo-pacific humpbacked dolphin</name>
    <name type="synonym">Steno chinensis</name>
    <dbReference type="NCBI Taxonomy" id="103600"/>
    <lineage>
        <taxon>Eukaryota</taxon>
        <taxon>Metazoa</taxon>
        <taxon>Chordata</taxon>
        <taxon>Craniata</taxon>
        <taxon>Vertebrata</taxon>
        <taxon>Euteleostomi</taxon>
        <taxon>Mammalia</taxon>
        <taxon>Eutheria</taxon>
        <taxon>Laurasiatheria</taxon>
        <taxon>Artiodactyla</taxon>
        <taxon>Whippomorpha</taxon>
        <taxon>Cetacea</taxon>
        <taxon>Odontoceti</taxon>
        <taxon>Delphinidae</taxon>
        <taxon>Sousa</taxon>
    </lineage>
</organism>
<evidence type="ECO:0000313" key="2">
    <source>
        <dbReference type="Proteomes" id="UP000295264"/>
    </source>
</evidence>